<dbReference type="EMBL" id="CAMAPE010000051">
    <property type="protein sequence ID" value="CAH9107708.1"/>
    <property type="molecule type" value="Genomic_DNA"/>
</dbReference>
<feature type="repeat" description="PPR" evidence="2">
    <location>
        <begin position="265"/>
        <end position="299"/>
    </location>
</feature>
<gene>
    <name evidence="3" type="ORF">CEURO_LOCUS17814</name>
</gene>
<dbReference type="GO" id="GO:0008380">
    <property type="term" value="P:RNA splicing"/>
    <property type="evidence" value="ECO:0007669"/>
    <property type="project" value="InterPro"/>
</dbReference>
<dbReference type="NCBIfam" id="TIGR00756">
    <property type="entry name" value="PPR"/>
    <property type="match status" value="3"/>
</dbReference>
<sequence>MNQAKRIFDSLRFAYSINRTRFYRSSWARPQVTRSFHLSSSTPQFQTPASFFNAYRKLFSSKPESVMDLVLSSDWSKEIEENLEKLESPLSHEAVMFILKRLDKDPSKAEKFFNWVVGSKNCCKQSSAFYSLMLRIYASYNSMQEFWVIVREMKEKGLYIDEETYKSLFSTFRSSKMDNDAAALKHFYLRMINENCMGELVNSVVGAIKRSDWGHELEKELEDMSISVSDNFVLRVLKQLREVQCPLKAVKFFTWVSEKLGFVHSTITYNGILRVLCKEESIEEFWSLMRDMKSAGYDMDFDSYIKISRNFQKNKMFGDAVKLYEYMMDSPYKPSTEECSILLRSIAACNPPDLDLLFRVVKKYEAAGNSLSKPMYDVIYRALTSLSKFDEAEKMMLAMRNAGYEPDNITYSQLIWGLCKAGRVEEACEVIDVMDGLGCCPDVKTWTILIQGLFEAKSVDKAYIWFAKMMEKNVAVDANLLDVLVNGFLGQRKVVGAYQFLEEMMRKGNLRPYPETYKNLIQNLLGERNLEEALHLLKEMKGQNYQPFAEPFYQHISKLGTIEDAEEFLKAFKATSVSNYLRVFKAFFDEGRHSEAKELLYKCPNHIRKHPKICSLVWKDQCI</sequence>
<dbReference type="Gene3D" id="1.25.40.10">
    <property type="entry name" value="Tetratricopeptide repeat domain"/>
    <property type="match status" value="3"/>
</dbReference>
<dbReference type="PANTHER" id="PTHR47003:SF2">
    <property type="entry name" value="OS01G0970900 PROTEIN"/>
    <property type="match status" value="1"/>
</dbReference>
<organism evidence="3 4">
    <name type="scientific">Cuscuta europaea</name>
    <name type="common">European dodder</name>
    <dbReference type="NCBI Taxonomy" id="41803"/>
    <lineage>
        <taxon>Eukaryota</taxon>
        <taxon>Viridiplantae</taxon>
        <taxon>Streptophyta</taxon>
        <taxon>Embryophyta</taxon>
        <taxon>Tracheophyta</taxon>
        <taxon>Spermatophyta</taxon>
        <taxon>Magnoliopsida</taxon>
        <taxon>eudicotyledons</taxon>
        <taxon>Gunneridae</taxon>
        <taxon>Pentapetalae</taxon>
        <taxon>asterids</taxon>
        <taxon>lamiids</taxon>
        <taxon>Solanales</taxon>
        <taxon>Convolvulaceae</taxon>
        <taxon>Cuscuteae</taxon>
        <taxon>Cuscuta</taxon>
        <taxon>Cuscuta subgen. Cuscuta</taxon>
    </lineage>
</organism>
<dbReference type="Pfam" id="PF01535">
    <property type="entry name" value="PPR"/>
    <property type="match status" value="4"/>
</dbReference>
<dbReference type="PANTHER" id="PTHR47003">
    <property type="entry name" value="OS01G0970900 PROTEIN"/>
    <property type="match status" value="1"/>
</dbReference>
<keyword evidence="1" id="KW-0677">Repeat</keyword>
<dbReference type="InterPro" id="IPR044578">
    <property type="entry name" value="BIR6-like"/>
</dbReference>
<comment type="caution">
    <text evidence="3">The sequence shown here is derived from an EMBL/GenBank/DDBJ whole genome shotgun (WGS) entry which is preliminary data.</text>
</comment>
<protein>
    <recommendedName>
        <fullName evidence="5">Pentatricopeptide repeat-containing protein</fullName>
    </recommendedName>
</protein>
<dbReference type="InterPro" id="IPR011990">
    <property type="entry name" value="TPR-like_helical_dom_sf"/>
</dbReference>
<accession>A0A9P0ZR24</accession>
<dbReference type="PROSITE" id="PS51375">
    <property type="entry name" value="PPR"/>
    <property type="match status" value="5"/>
</dbReference>
<dbReference type="SUPFAM" id="SSF81901">
    <property type="entry name" value="HCP-like"/>
    <property type="match status" value="1"/>
</dbReference>
<proteinExistence type="predicted"/>
<dbReference type="AlphaFoldDB" id="A0A9P0ZR24"/>
<evidence type="ECO:0000256" key="1">
    <source>
        <dbReference type="ARBA" id="ARBA00022737"/>
    </source>
</evidence>
<dbReference type="OrthoDB" id="185373at2759"/>
<dbReference type="Pfam" id="PF12854">
    <property type="entry name" value="PPR_1"/>
    <property type="match status" value="1"/>
</dbReference>
<feature type="repeat" description="PPR" evidence="2">
    <location>
        <begin position="442"/>
        <end position="476"/>
    </location>
</feature>
<keyword evidence="4" id="KW-1185">Reference proteome</keyword>
<reference evidence="3" key="1">
    <citation type="submission" date="2022-07" db="EMBL/GenBank/DDBJ databases">
        <authorList>
            <person name="Macas J."/>
            <person name="Novak P."/>
            <person name="Neumann P."/>
        </authorList>
    </citation>
    <scope>NUCLEOTIDE SEQUENCE</scope>
</reference>
<evidence type="ECO:0000313" key="4">
    <source>
        <dbReference type="Proteomes" id="UP001152484"/>
    </source>
</evidence>
<evidence type="ECO:0000256" key="2">
    <source>
        <dbReference type="PROSITE-ProRule" id="PRU00708"/>
    </source>
</evidence>
<feature type="repeat" description="PPR" evidence="2">
    <location>
        <begin position="407"/>
        <end position="441"/>
    </location>
</feature>
<feature type="repeat" description="PPR" evidence="2">
    <location>
        <begin position="372"/>
        <end position="406"/>
    </location>
</feature>
<feature type="repeat" description="PPR" evidence="2">
    <location>
        <begin position="513"/>
        <end position="547"/>
    </location>
</feature>
<name>A0A9P0ZR24_CUSEU</name>
<evidence type="ECO:0008006" key="5">
    <source>
        <dbReference type="Google" id="ProtNLM"/>
    </source>
</evidence>
<evidence type="ECO:0000313" key="3">
    <source>
        <dbReference type="EMBL" id="CAH9107708.1"/>
    </source>
</evidence>
<dbReference type="InterPro" id="IPR002885">
    <property type="entry name" value="PPR_rpt"/>
</dbReference>
<dbReference type="Proteomes" id="UP001152484">
    <property type="component" value="Unassembled WGS sequence"/>
</dbReference>